<dbReference type="InterPro" id="IPR010310">
    <property type="entry name" value="T7SS_ESAT-6-like"/>
</dbReference>
<keyword evidence="3" id="KW-1185">Reference proteome</keyword>
<sequence length="110" mass="11461">MSTPAVNPGVSAVNSAAMAHAVTEVANAAASAESIRGTLQNQMNELAPSWRSDAANVFMTAMGQWDTEFATVLSALREIEETLAATLKRYNVNVSVTTDTVGGFAAQLNG</sequence>
<dbReference type="Proteomes" id="UP000730482">
    <property type="component" value="Unassembled WGS sequence"/>
</dbReference>
<gene>
    <name evidence="2" type="ORF">KGQ19_00020</name>
</gene>
<dbReference type="RefSeq" id="WP_212006915.1">
    <property type="nucleotide sequence ID" value="NZ_JAAFYZ010000001.1"/>
</dbReference>
<evidence type="ECO:0000256" key="1">
    <source>
        <dbReference type="RuleBase" id="RU362001"/>
    </source>
</evidence>
<name>A0ABS5KGU8_9ACTN</name>
<proteinExistence type="inferred from homology"/>
<reference evidence="2 3" key="1">
    <citation type="submission" date="2020-02" db="EMBL/GenBank/DDBJ databases">
        <title>Acidophilic actinobacteria isolated from forest soil.</title>
        <authorList>
            <person name="Golinska P."/>
        </authorList>
    </citation>
    <scope>NUCLEOTIDE SEQUENCE [LARGE SCALE GENOMIC DNA]</scope>
    <source>
        <strain evidence="2 3">NL8</strain>
    </source>
</reference>
<organism evidence="2 3">
    <name type="scientific">Catenulispora pinistramenti</name>
    <dbReference type="NCBI Taxonomy" id="2705254"/>
    <lineage>
        <taxon>Bacteria</taxon>
        <taxon>Bacillati</taxon>
        <taxon>Actinomycetota</taxon>
        <taxon>Actinomycetes</taxon>
        <taxon>Catenulisporales</taxon>
        <taxon>Catenulisporaceae</taxon>
        <taxon>Catenulispora</taxon>
    </lineage>
</organism>
<protein>
    <recommendedName>
        <fullName evidence="1">ESAT-6-like protein</fullName>
    </recommendedName>
</protein>
<dbReference type="NCBIfam" id="TIGR03930">
    <property type="entry name" value="WXG100_ESAT6"/>
    <property type="match status" value="1"/>
</dbReference>
<dbReference type="SUPFAM" id="SSF140453">
    <property type="entry name" value="EsxAB dimer-like"/>
    <property type="match status" value="1"/>
</dbReference>
<dbReference type="Pfam" id="PF06013">
    <property type="entry name" value="WXG100"/>
    <property type="match status" value="1"/>
</dbReference>
<comment type="similarity">
    <text evidence="1">Belongs to the WXG100 family.</text>
</comment>
<dbReference type="EMBL" id="JAAFYZ010000001">
    <property type="protein sequence ID" value="MBS2545242.1"/>
    <property type="molecule type" value="Genomic_DNA"/>
</dbReference>
<accession>A0ABS5KGU8</accession>
<dbReference type="InterPro" id="IPR036689">
    <property type="entry name" value="ESAT-6-like_sf"/>
</dbReference>
<evidence type="ECO:0000313" key="2">
    <source>
        <dbReference type="EMBL" id="MBS2545242.1"/>
    </source>
</evidence>
<evidence type="ECO:0000313" key="3">
    <source>
        <dbReference type="Proteomes" id="UP000730482"/>
    </source>
</evidence>
<dbReference type="Gene3D" id="1.10.287.1060">
    <property type="entry name" value="ESAT-6-like"/>
    <property type="match status" value="1"/>
</dbReference>
<comment type="caution">
    <text evidence="2">The sequence shown here is derived from an EMBL/GenBank/DDBJ whole genome shotgun (WGS) entry which is preliminary data.</text>
</comment>